<feature type="non-terminal residue" evidence="2">
    <location>
        <position position="1"/>
    </location>
</feature>
<evidence type="ECO:0000256" key="1">
    <source>
        <dbReference type="SAM" id="MobiDB-lite"/>
    </source>
</evidence>
<feature type="region of interest" description="Disordered" evidence="1">
    <location>
        <begin position="1"/>
        <end position="21"/>
    </location>
</feature>
<name>A0ABU3Y2C6_9GAMM</name>
<accession>A0ABU3Y2C6</accession>
<comment type="caution">
    <text evidence="2">The sequence shown here is derived from an EMBL/GenBank/DDBJ whole genome shotgun (WGS) entry which is preliminary data.</text>
</comment>
<feature type="non-terminal residue" evidence="2">
    <location>
        <position position="70"/>
    </location>
</feature>
<evidence type="ECO:0000313" key="3">
    <source>
        <dbReference type="Proteomes" id="UP001273935"/>
    </source>
</evidence>
<dbReference type="EMBL" id="JAWJUL010000547">
    <property type="protein sequence ID" value="MDV3444010.1"/>
    <property type="molecule type" value="Genomic_DNA"/>
</dbReference>
<dbReference type="Proteomes" id="UP001273935">
    <property type="component" value="Unassembled WGS sequence"/>
</dbReference>
<protein>
    <submittedName>
        <fullName evidence="2">Uncharacterized protein</fullName>
    </submittedName>
</protein>
<gene>
    <name evidence="2" type="ORF">R0G64_32245</name>
</gene>
<evidence type="ECO:0000313" key="2">
    <source>
        <dbReference type="EMBL" id="MDV3444010.1"/>
    </source>
</evidence>
<sequence>DRDADAALAEATEGAHRHPQGGALAVGQLQRGGLPGEALAPLTRDWTLGIRPAWPAQTRSFRAVLKGDSW</sequence>
<reference evidence="2 3" key="1">
    <citation type="submission" date="2023-10" db="EMBL/GenBank/DDBJ databases">
        <title>Pseudomonas otitidis isolated from a paediatric patient with cystic fibrosis in Chile.</title>
        <authorList>
            <person name="Amsteins-Romero L."/>
            <person name="Opazo-Capurro A."/>
            <person name="Matus-Kohler M."/>
            <person name="Gonzalez-Rocha G."/>
        </authorList>
    </citation>
    <scope>NUCLEOTIDE SEQUENCE [LARGE SCALE GENOMIC DNA]</scope>
    <source>
        <strain evidence="2 3">P-714</strain>
    </source>
</reference>
<feature type="compositionally biased region" description="Low complexity" evidence="1">
    <location>
        <begin position="1"/>
        <end position="12"/>
    </location>
</feature>
<keyword evidence="3" id="KW-1185">Reference proteome</keyword>
<proteinExistence type="predicted"/>
<dbReference type="RefSeq" id="WP_317234925.1">
    <property type="nucleotide sequence ID" value="NZ_JAWJUL010000547.1"/>
</dbReference>
<organism evidence="2 3">
    <name type="scientific">Metapseudomonas otitidis</name>
    <dbReference type="NCBI Taxonomy" id="319939"/>
    <lineage>
        <taxon>Bacteria</taxon>
        <taxon>Pseudomonadati</taxon>
        <taxon>Pseudomonadota</taxon>
        <taxon>Gammaproteobacteria</taxon>
        <taxon>Pseudomonadales</taxon>
        <taxon>Pseudomonadaceae</taxon>
        <taxon>Metapseudomonas</taxon>
    </lineage>
</organism>